<evidence type="ECO:0000313" key="4">
    <source>
        <dbReference type="Proteomes" id="UP000693942"/>
    </source>
</evidence>
<dbReference type="GO" id="GO:0016787">
    <property type="term" value="F:hydrolase activity"/>
    <property type="evidence" value="ECO:0007669"/>
    <property type="project" value="UniProtKB-KW"/>
</dbReference>
<protein>
    <recommendedName>
        <fullName evidence="1">ATP-dependent DNA helicase</fullName>
        <ecNumber evidence="1">5.6.2.3</ecNumber>
    </recommendedName>
</protein>
<evidence type="ECO:0000256" key="1">
    <source>
        <dbReference type="RuleBase" id="RU363044"/>
    </source>
</evidence>
<accession>A0A8J5UHV6</accession>
<dbReference type="Proteomes" id="UP000693942">
    <property type="component" value="Unassembled WGS sequence"/>
</dbReference>
<keyword evidence="1" id="KW-0378">Hydrolase</keyword>
<gene>
    <name evidence="3" type="primary">pfh1-0</name>
    <name evidence="3" type="ORF">Forpi1262_v013962</name>
</gene>
<keyword evidence="1" id="KW-0227">DNA damage</keyword>
<dbReference type="PANTHER" id="PTHR47642:SF7">
    <property type="entry name" value="ATP-DEPENDENT DNA HELICASE PIF1"/>
    <property type="match status" value="1"/>
</dbReference>
<keyword evidence="1" id="KW-0234">DNA repair</keyword>
<dbReference type="GO" id="GO:0006281">
    <property type="term" value="P:DNA repair"/>
    <property type="evidence" value="ECO:0007669"/>
    <property type="project" value="UniProtKB-KW"/>
</dbReference>
<dbReference type="InterPro" id="IPR051055">
    <property type="entry name" value="PIF1_helicase"/>
</dbReference>
<dbReference type="EMBL" id="JAELUR010000012">
    <property type="protein sequence ID" value="KAG7424731.1"/>
    <property type="molecule type" value="Genomic_DNA"/>
</dbReference>
<keyword evidence="1" id="KW-0547">Nucleotide-binding</keyword>
<evidence type="ECO:0000313" key="3">
    <source>
        <dbReference type="EMBL" id="KAG7424731.1"/>
    </source>
</evidence>
<keyword evidence="1 3" id="KW-0347">Helicase</keyword>
<comment type="catalytic activity">
    <reaction evidence="1">
        <text>ATP + H2O = ADP + phosphate + H(+)</text>
        <dbReference type="Rhea" id="RHEA:13065"/>
        <dbReference type="ChEBI" id="CHEBI:15377"/>
        <dbReference type="ChEBI" id="CHEBI:15378"/>
        <dbReference type="ChEBI" id="CHEBI:30616"/>
        <dbReference type="ChEBI" id="CHEBI:43474"/>
        <dbReference type="ChEBI" id="CHEBI:456216"/>
        <dbReference type="EC" id="5.6.2.3"/>
    </reaction>
</comment>
<comment type="caution">
    <text evidence="3">The sequence shown here is derived from an EMBL/GenBank/DDBJ whole genome shotgun (WGS) entry which is preliminary data.</text>
</comment>
<organism evidence="3 4">
    <name type="scientific">Fusarium oxysporum f. sp. raphani</name>
    <dbReference type="NCBI Taxonomy" id="96318"/>
    <lineage>
        <taxon>Eukaryota</taxon>
        <taxon>Fungi</taxon>
        <taxon>Dikarya</taxon>
        <taxon>Ascomycota</taxon>
        <taxon>Pezizomycotina</taxon>
        <taxon>Sordariomycetes</taxon>
        <taxon>Hypocreomycetidae</taxon>
        <taxon>Hypocreales</taxon>
        <taxon>Nectriaceae</taxon>
        <taxon>Fusarium</taxon>
        <taxon>Fusarium oxysporum species complex</taxon>
    </lineage>
</organism>
<name>A0A8J5UHV6_FUSOX</name>
<comment type="cofactor">
    <cofactor evidence="1">
        <name>Mg(2+)</name>
        <dbReference type="ChEBI" id="CHEBI:18420"/>
    </cofactor>
</comment>
<dbReference type="Pfam" id="PF05970">
    <property type="entry name" value="PIF1"/>
    <property type="match status" value="1"/>
</dbReference>
<dbReference type="InterPro" id="IPR010285">
    <property type="entry name" value="DNA_helicase_pif1-like_DEAD"/>
</dbReference>
<dbReference type="EC" id="5.6.2.3" evidence="1"/>
<dbReference type="PANTHER" id="PTHR47642">
    <property type="entry name" value="ATP-DEPENDENT DNA HELICASE"/>
    <property type="match status" value="1"/>
</dbReference>
<keyword evidence="1" id="KW-0233">DNA recombination</keyword>
<keyword evidence="1" id="KW-0067">ATP-binding</keyword>
<dbReference type="GO" id="GO:0005524">
    <property type="term" value="F:ATP binding"/>
    <property type="evidence" value="ECO:0007669"/>
    <property type="project" value="UniProtKB-KW"/>
</dbReference>
<reference evidence="3" key="1">
    <citation type="submission" date="2021-04" db="EMBL/GenBank/DDBJ databases">
        <title>First draft genome resource for Brassicaceae pathogens Fusarium oxysporum f. sp. raphani and Fusarium oxysporum f. sp. rapae.</title>
        <authorList>
            <person name="Asai S."/>
        </authorList>
    </citation>
    <scope>NUCLEOTIDE SEQUENCE</scope>
    <source>
        <strain evidence="3">Tf1262</strain>
    </source>
</reference>
<dbReference type="GO" id="GO:0000723">
    <property type="term" value="P:telomere maintenance"/>
    <property type="evidence" value="ECO:0007669"/>
    <property type="project" value="InterPro"/>
</dbReference>
<sequence length="368" mass="41767">MDVKICAPTGRAAVQIGGTTTYSYMGWSPAFIQKGIAALREITFKNKTTRKRIRRTEVLIIDEVSMISSDFLNCMNECLKYVRADKRHLPFGGIQVIVTGDFCQLAPVKPFQYCYFCGAQMKYNKAEGMHSCPKSRDHGPWADEDKWAFRSRAWAEANFTCFNLRDIHRQNDPTFIKILQKCRLGIPFTENDIDLLMNHDCEVENAPQLLCTREEVDPINRTKFQAITEYKPKRYTVLEGFDWNGILKWEDAKYSTTSEDGTLAAHKEHQLDPVVDLKETMQVMLQVNLDIRAGLVNGSQGVICGWERIDMAILPYYRHSKASTQPTEKASSEPSLQNTYSFIPIREIMSGHACASATDVPVQSIPGV</sequence>
<dbReference type="GO" id="GO:0043139">
    <property type="term" value="F:5'-3' DNA helicase activity"/>
    <property type="evidence" value="ECO:0007669"/>
    <property type="project" value="UniProtKB-EC"/>
</dbReference>
<dbReference type="AlphaFoldDB" id="A0A8J5UHV6"/>
<dbReference type="GO" id="GO:0006310">
    <property type="term" value="P:DNA recombination"/>
    <property type="evidence" value="ECO:0007669"/>
    <property type="project" value="UniProtKB-KW"/>
</dbReference>
<evidence type="ECO:0000259" key="2">
    <source>
        <dbReference type="Pfam" id="PF05970"/>
    </source>
</evidence>
<feature type="domain" description="DNA helicase Pif1-like DEAD-box helicase" evidence="2">
    <location>
        <begin position="5"/>
        <end position="109"/>
    </location>
</feature>
<comment type="similarity">
    <text evidence="1">Belongs to the helicase family.</text>
</comment>
<proteinExistence type="inferred from homology"/>